<gene>
    <name evidence="2" type="ORF">BO94DRAFT_536332</name>
</gene>
<dbReference type="Proteomes" id="UP000246702">
    <property type="component" value="Unassembled WGS sequence"/>
</dbReference>
<feature type="region of interest" description="Disordered" evidence="1">
    <location>
        <begin position="75"/>
        <end position="96"/>
    </location>
</feature>
<feature type="compositionally biased region" description="Acidic residues" evidence="1">
    <location>
        <begin position="37"/>
        <end position="47"/>
    </location>
</feature>
<evidence type="ECO:0000256" key="1">
    <source>
        <dbReference type="SAM" id="MobiDB-lite"/>
    </source>
</evidence>
<name>A0A317WEC6_9EURO</name>
<feature type="region of interest" description="Disordered" evidence="1">
    <location>
        <begin position="24"/>
        <end position="52"/>
    </location>
</feature>
<proteinExistence type="predicted"/>
<organism evidence="2 3">
    <name type="scientific">Aspergillus sclerotioniger CBS 115572</name>
    <dbReference type="NCBI Taxonomy" id="1450535"/>
    <lineage>
        <taxon>Eukaryota</taxon>
        <taxon>Fungi</taxon>
        <taxon>Dikarya</taxon>
        <taxon>Ascomycota</taxon>
        <taxon>Pezizomycotina</taxon>
        <taxon>Eurotiomycetes</taxon>
        <taxon>Eurotiomycetidae</taxon>
        <taxon>Eurotiales</taxon>
        <taxon>Aspergillaceae</taxon>
        <taxon>Aspergillus</taxon>
        <taxon>Aspergillus subgen. Circumdati</taxon>
    </lineage>
</organism>
<comment type="caution">
    <text evidence="2">The sequence shown here is derived from an EMBL/GenBank/DDBJ whole genome shotgun (WGS) entry which is preliminary data.</text>
</comment>
<evidence type="ECO:0000313" key="2">
    <source>
        <dbReference type="EMBL" id="PWY84733.1"/>
    </source>
</evidence>
<dbReference type="EMBL" id="MSFK01000017">
    <property type="protein sequence ID" value="PWY84733.1"/>
    <property type="molecule type" value="Genomic_DNA"/>
</dbReference>
<reference evidence="2 3" key="1">
    <citation type="submission" date="2016-12" db="EMBL/GenBank/DDBJ databases">
        <title>The genomes of Aspergillus section Nigri reveals drivers in fungal speciation.</title>
        <authorList>
            <consortium name="DOE Joint Genome Institute"/>
            <person name="Vesth T.C."/>
            <person name="Nybo J."/>
            <person name="Theobald S."/>
            <person name="Brandl J."/>
            <person name="Frisvad J.C."/>
            <person name="Nielsen K.F."/>
            <person name="Lyhne E.K."/>
            <person name="Kogle M.E."/>
            <person name="Kuo A."/>
            <person name="Riley R."/>
            <person name="Clum A."/>
            <person name="Nolan M."/>
            <person name="Lipzen A."/>
            <person name="Salamov A."/>
            <person name="Henrissat B."/>
            <person name="Wiebenga A."/>
            <person name="De Vries R.P."/>
            <person name="Grigoriev I.V."/>
            <person name="Mortensen U.H."/>
            <person name="Andersen M.R."/>
            <person name="Baker S.E."/>
        </authorList>
    </citation>
    <scope>NUCLEOTIDE SEQUENCE [LARGE SCALE GENOMIC DNA]</scope>
    <source>
        <strain evidence="2 3">CBS 115572</strain>
    </source>
</reference>
<protein>
    <submittedName>
        <fullName evidence="2">Uncharacterized protein</fullName>
    </submittedName>
</protein>
<keyword evidence="3" id="KW-1185">Reference proteome</keyword>
<evidence type="ECO:0000313" key="3">
    <source>
        <dbReference type="Proteomes" id="UP000246702"/>
    </source>
</evidence>
<sequence>MTLSIHTLRAIQPECLCRRVTVHGTVTPDNDSGDNNNNDDDDDDDDDSGRLNGFIAGWQTTVTRHSDRLHSTVHTYVPPPGLQETDILTLPETNTL</sequence>
<dbReference type="AlphaFoldDB" id="A0A317WEC6"/>
<accession>A0A317WEC6</accession>
<dbReference type="RefSeq" id="XP_025466658.1">
    <property type="nucleotide sequence ID" value="XM_025611993.1"/>
</dbReference>
<dbReference type="GeneID" id="37114136"/>